<sequence length="113" mass="13450">MNTIKKYLIKKCNKLQSFCRAWNSVAQNLYNIFLILPEVEKFKLKSACIMTHFRQVKVNDQFLMLKMIESNYQKHHFDCVHSTMCFFVLQKLATGSKLAEMTYKEDIYVRVIV</sequence>
<keyword evidence="2" id="KW-1185">Reference proteome</keyword>
<dbReference type="AlphaFoldDB" id="A0A3M7R7T2"/>
<name>A0A3M7R7T2_BRAPC</name>
<protein>
    <submittedName>
        <fullName evidence="1">Uncharacterized protein</fullName>
    </submittedName>
</protein>
<comment type="caution">
    <text evidence="1">The sequence shown here is derived from an EMBL/GenBank/DDBJ whole genome shotgun (WGS) entry which is preliminary data.</text>
</comment>
<reference evidence="1 2" key="1">
    <citation type="journal article" date="2018" name="Sci. Rep.">
        <title>Genomic signatures of local adaptation to the degree of environmental predictability in rotifers.</title>
        <authorList>
            <person name="Franch-Gras L."/>
            <person name="Hahn C."/>
            <person name="Garcia-Roger E.M."/>
            <person name="Carmona M.J."/>
            <person name="Serra M."/>
            <person name="Gomez A."/>
        </authorList>
    </citation>
    <scope>NUCLEOTIDE SEQUENCE [LARGE SCALE GENOMIC DNA]</scope>
    <source>
        <strain evidence="1">HYR1</strain>
    </source>
</reference>
<accession>A0A3M7R7T2</accession>
<dbReference type="EMBL" id="REGN01004012">
    <property type="protein sequence ID" value="RNA19627.1"/>
    <property type="molecule type" value="Genomic_DNA"/>
</dbReference>
<gene>
    <name evidence="1" type="ORF">BpHYR1_051986</name>
</gene>
<organism evidence="1 2">
    <name type="scientific">Brachionus plicatilis</name>
    <name type="common">Marine rotifer</name>
    <name type="synonym">Brachionus muelleri</name>
    <dbReference type="NCBI Taxonomy" id="10195"/>
    <lineage>
        <taxon>Eukaryota</taxon>
        <taxon>Metazoa</taxon>
        <taxon>Spiralia</taxon>
        <taxon>Gnathifera</taxon>
        <taxon>Rotifera</taxon>
        <taxon>Eurotatoria</taxon>
        <taxon>Monogononta</taxon>
        <taxon>Pseudotrocha</taxon>
        <taxon>Ploima</taxon>
        <taxon>Brachionidae</taxon>
        <taxon>Brachionus</taxon>
    </lineage>
</organism>
<evidence type="ECO:0000313" key="1">
    <source>
        <dbReference type="EMBL" id="RNA19627.1"/>
    </source>
</evidence>
<evidence type="ECO:0000313" key="2">
    <source>
        <dbReference type="Proteomes" id="UP000276133"/>
    </source>
</evidence>
<dbReference type="Proteomes" id="UP000276133">
    <property type="component" value="Unassembled WGS sequence"/>
</dbReference>
<proteinExistence type="predicted"/>